<accession>A0ABV5DR91</accession>
<dbReference type="RefSeq" id="WP_376736892.1">
    <property type="nucleotide sequence ID" value="NZ_JAYMRS010000001.1"/>
</dbReference>
<evidence type="ECO:0000313" key="4">
    <source>
        <dbReference type="Proteomes" id="UP001585053"/>
    </source>
</evidence>
<keyword evidence="4" id="KW-1185">Reference proteome</keyword>
<feature type="transmembrane region" description="Helical" evidence="1">
    <location>
        <begin position="76"/>
        <end position="101"/>
    </location>
</feature>
<feature type="transmembrane region" description="Helical" evidence="1">
    <location>
        <begin position="50"/>
        <end position="69"/>
    </location>
</feature>
<feature type="transmembrane region" description="Helical" evidence="1">
    <location>
        <begin position="180"/>
        <end position="199"/>
    </location>
</feature>
<feature type="domain" description="CAAX prenyl protease 2/Lysostaphin resistance protein A-like" evidence="2">
    <location>
        <begin position="121"/>
        <end position="218"/>
    </location>
</feature>
<evidence type="ECO:0000313" key="3">
    <source>
        <dbReference type="EMBL" id="MFB8767093.1"/>
    </source>
</evidence>
<feature type="transmembrane region" description="Helical" evidence="1">
    <location>
        <begin position="20"/>
        <end position="44"/>
    </location>
</feature>
<keyword evidence="1" id="KW-1133">Transmembrane helix</keyword>
<keyword evidence="1" id="KW-0472">Membrane</keyword>
<feature type="transmembrane region" description="Helical" evidence="1">
    <location>
        <begin position="230"/>
        <end position="251"/>
    </location>
</feature>
<dbReference type="Pfam" id="PF02517">
    <property type="entry name" value="Rce1-like"/>
    <property type="match status" value="1"/>
</dbReference>
<comment type="caution">
    <text evidence="3">The sequence shown here is derived from an EMBL/GenBank/DDBJ whole genome shotgun (WGS) entry which is preliminary data.</text>
</comment>
<reference evidence="3 4" key="1">
    <citation type="submission" date="2024-01" db="EMBL/GenBank/DDBJ databases">
        <title>Genome mining of biosynthetic gene clusters to explore secondary metabolites of Streptomyces sp.</title>
        <authorList>
            <person name="Baig A."/>
            <person name="Ajitkumar Shintre N."/>
            <person name="Kumar H."/>
            <person name="Anbarasu A."/>
            <person name="Ramaiah S."/>
        </authorList>
    </citation>
    <scope>NUCLEOTIDE SEQUENCE [LARGE SCALE GENOMIC DNA]</scope>
    <source>
        <strain evidence="3 4">A01</strain>
    </source>
</reference>
<feature type="transmembrane region" description="Helical" evidence="1">
    <location>
        <begin position="113"/>
        <end position="134"/>
    </location>
</feature>
<organism evidence="3 4">
    <name type="scientific">Nocardiopsis alba</name>
    <dbReference type="NCBI Taxonomy" id="53437"/>
    <lineage>
        <taxon>Bacteria</taxon>
        <taxon>Bacillati</taxon>
        <taxon>Actinomycetota</taxon>
        <taxon>Actinomycetes</taxon>
        <taxon>Streptosporangiales</taxon>
        <taxon>Nocardiopsidaceae</taxon>
        <taxon>Nocardiopsis</taxon>
    </lineage>
</organism>
<name>A0ABV5DR91_9ACTN</name>
<sequence>MTAGTAPEEPPDTGASRRGIVALVVWLLVSSVGAVGLLAVQPLIGLDMEVLSPVMFAPAIGALAAWVFVRGGVPRFGTAVSGGPFAIALLLSLAASAIYFLWVSLVRGAAPEIPGAVAGVPVAMMILAQALGALGEEIGFRGLLLHGLNRWTTWPISAVVTGLLFGFWHVQYYGLPPLEFLVFVLGAVALTLTMAAVMVGSFWQRMTICTIIHTGANLALAFTGGDHVALTTFGGAMVVAAVVIVPTALLLRRKGGTAG</sequence>
<evidence type="ECO:0000256" key="1">
    <source>
        <dbReference type="SAM" id="Phobius"/>
    </source>
</evidence>
<feature type="transmembrane region" description="Helical" evidence="1">
    <location>
        <begin position="206"/>
        <end position="224"/>
    </location>
</feature>
<gene>
    <name evidence="3" type="ORF">VSQ78_05210</name>
</gene>
<dbReference type="InterPro" id="IPR003675">
    <property type="entry name" value="Rce1/LyrA-like_dom"/>
</dbReference>
<feature type="transmembrane region" description="Helical" evidence="1">
    <location>
        <begin position="154"/>
        <end position="174"/>
    </location>
</feature>
<protein>
    <submittedName>
        <fullName evidence="3">Type II CAAX endopeptidase family protein</fullName>
    </submittedName>
</protein>
<keyword evidence="1" id="KW-0812">Transmembrane</keyword>
<evidence type="ECO:0000259" key="2">
    <source>
        <dbReference type="Pfam" id="PF02517"/>
    </source>
</evidence>
<dbReference type="Proteomes" id="UP001585053">
    <property type="component" value="Unassembled WGS sequence"/>
</dbReference>
<proteinExistence type="predicted"/>
<dbReference type="EMBL" id="JAYMRS010000001">
    <property type="protein sequence ID" value="MFB8767093.1"/>
    <property type="molecule type" value="Genomic_DNA"/>
</dbReference>